<keyword evidence="7 11" id="KW-1133">Transmembrane helix</keyword>
<dbReference type="NCBIfam" id="TIGR00739">
    <property type="entry name" value="yajC"/>
    <property type="match status" value="1"/>
</dbReference>
<evidence type="ECO:0000256" key="2">
    <source>
        <dbReference type="ARBA" id="ARBA00006742"/>
    </source>
</evidence>
<evidence type="ECO:0000256" key="6">
    <source>
        <dbReference type="ARBA" id="ARBA00022927"/>
    </source>
</evidence>
<keyword evidence="8" id="KW-0811">Translocation</keyword>
<evidence type="ECO:0000256" key="3">
    <source>
        <dbReference type="ARBA" id="ARBA00022448"/>
    </source>
</evidence>
<evidence type="ECO:0000256" key="1">
    <source>
        <dbReference type="ARBA" id="ARBA00004162"/>
    </source>
</evidence>
<evidence type="ECO:0000313" key="13">
    <source>
        <dbReference type="Proteomes" id="UP000051139"/>
    </source>
</evidence>
<feature type="region of interest" description="Disordered" evidence="10">
    <location>
        <begin position="111"/>
        <end position="152"/>
    </location>
</feature>
<reference evidence="12 13" key="1">
    <citation type="journal article" date="2015" name="Genome Announc.">
        <title>Expanding the biotechnology potential of lactobacilli through comparative genomics of 213 strains and associated genera.</title>
        <authorList>
            <person name="Sun Z."/>
            <person name="Harris H.M."/>
            <person name="McCann A."/>
            <person name="Guo C."/>
            <person name="Argimon S."/>
            <person name="Zhang W."/>
            <person name="Yang X."/>
            <person name="Jeffery I.B."/>
            <person name="Cooney J.C."/>
            <person name="Kagawa T.F."/>
            <person name="Liu W."/>
            <person name="Song Y."/>
            <person name="Salvetti E."/>
            <person name="Wrobel A."/>
            <person name="Rasinkangas P."/>
            <person name="Parkhill J."/>
            <person name="Rea M.C."/>
            <person name="O'Sullivan O."/>
            <person name="Ritari J."/>
            <person name="Douillard F.P."/>
            <person name="Paul Ross R."/>
            <person name="Yang R."/>
            <person name="Briner A.E."/>
            <person name="Felis G.E."/>
            <person name="de Vos W.M."/>
            <person name="Barrangou R."/>
            <person name="Klaenhammer T.R."/>
            <person name="Caufield P.W."/>
            <person name="Cui Y."/>
            <person name="Zhang H."/>
            <person name="O'Toole P.W."/>
        </authorList>
    </citation>
    <scope>NUCLEOTIDE SEQUENCE [LARGE SCALE GENOMIC DNA]</scope>
    <source>
        <strain evidence="12 13">DSM 22696</strain>
    </source>
</reference>
<keyword evidence="6" id="KW-0653">Protein transport</keyword>
<keyword evidence="3" id="KW-0813">Transport</keyword>
<keyword evidence="9 11" id="KW-0472">Membrane</keyword>
<dbReference type="PATRIC" id="fig|348151.3.peg.1964"/>
<gene>
    <name evidence="12" type="ORF">IV55_GL001911</name>
</gene>
<keyword evidence="4" id="KW-1003">Cell membrane</keyword>
<dbReference type="STRING" id="348151.IV55_GL001911"/>
<evidence type="ECO:0000313" key="12">
    <source>
        <dbReference type="EMBL" id="KRN95451.1"/>
    </source>
</evidence>
<proteinExistence type="inferred from homology"/>
<keyword evidence="13" id="KW-1185">Reference proteome</keyword>
<dbReference type="Pfam" id="PF02699">
    <property type="entry name" value="YajC"/>
    <property type="match status" value="1"/>
</dbReference>
<evidence type="ECO:0000256" key="7">
    <source>
        <dbReference type="ARBA" id="ARBA00022989"/>
    </source>
</evidence>
<evidence type="ECO:0000256" key="9">
    <source>
        <dbReference type="ARBA" id="ARBA00023136"/>
    </source>
</evidence>
<evidence type="ECO:0000256" key="11">
    <source>
        <dbReference type="SAM" id="Phobius"/>
    </source>
</evidence>
<evidence type="ECO:0008006" key="14">
    <source>
        <dbReference type="Google" id="ProtNLM"/>
    </source>
</evidence>
<dbReference type="Proteomes" id="UP000051139">
    <property type="component" value="Unassembled WGS sequence"/>
</dbReference>
<dbReference type="AlphaFoldDB" id="A0A0R2L0Z0"/>
<keyword evidence="5 11" id="KW-0812">Transmembrane</keyword>
<dbReference type="InterPro" id="IPR003849">
    <property type="entry name" value="Preprotein_translocase_YajC"/>
</dbReference>
<comment type="caution">
    <text evidence="12">The sequence shown here is derived from an EMBL/GenBank/DDBJ whole genome shotgun (WGS) entry which is preliminary data.</text>
</comment>
<comment type="subcellular location">
    <subcellularLocation>
        <location evidence="1">Cell membrane</location>
        <topology evidence="1">Single-pass membrane protein</topology>
    </subcellularLocation>
</comment>
<evidence type="ECO:0000256" key="10">
    <source>
        <dbReference type="SAM" id="MobiDB-lite"/>
    </source>
</evidence>
<dbReference type="SMART" id="SM01323">
    <property type="entry name" value="YajC"/>
    <property type="match status" value="1"/>
</dbReference>
<dbReference type="GO" id="GO:0015031">
    <property type="term" value="P:protein transport"/>
    <property type="evidence" value="ECO:0007669"/>
    <property type="project" value="UniProtKB-KW"/>
</dbReference>
<dbReference type="PRINTS" id="PR01853">
    <property type="entry name" value="YAJCTRNLCASE"/>
</dbReference>
<comment type="similarity">
    <text evidence="2">Belongs to the YajC family.</text>
</comment>
<organism evidence="12 13">
    <name type="scientific">Furfurilactobacillus siliginis</name>
    <dbReference type="NCBI Taxonomy" id="348151"/>
    <lineage>
        <taxon>Bacteria</taxon>
        <taxon>Bacillati</taxon>
        <taxon>Bacillota</taxon>
        <taxon>Bacilli</taxon>
        <taxon>Lactobacillales</taxon>
        <taxon>Lactobacillaceae</taxon>
        <taxon>Furfurilactobacillus</taxon>
    </lineage>
</organism>
<name>A0A0R2L0Z0_9LACO</name>
<accession>A0A0R2L0Z0</accession>
<dbReference type="GO" id="GO:0005886">
    <property type="term" value="C:plasma membrane"/>
    <property type="evidence" value="ECO:0007669"/>
    <property type="project" value="UniProtKB-SubCell"/>
</dbReference>
<feature type="transmembrane region" description="Helical" evidence="11">
    <location>
        <begin position="20"/>
        <end position="41"/>
    </location>
</feature>
<dbReference type="EMBL" id="JQCB01000008">
    <property type="protein sequence ID" value="KRN95451.1"/>
    <property type="molecule type" value="Genomic_DNA"/>
</dbReference>
<protein>
    <recommendedName>
        <fullName evidence="14">Preprotein translocase subunit YajC</fullName>
    </recommendedName>
</protein>
<sequence>MDKLTSFEMMTLLGAPAGGSSMISTVLMVVLFVAVFYFFILRPNRKQQDQRKEMMNGIHVGDHVVTIGGLHAVVDTMDSDKKTVTLDADGIYLVFDLQAIHHVETPAAKAPAADAATVTEAPASAEATSEATSAASVADSEATSAESAAESK</sequence>
<dbReference type="PANTHER" id="PTHR33909:SF1">
    <property type="entry name" value="SEC TRANSLOCON ACCESSORY COMPLEX SUBUNIT YAJC"/>
    <property type="match status" value="1"/>
</dbReference>
<evidence type="ECO:0000256" key="5">
    <source>
        <dbReference type="ARBA" id="ARBA00022692"/>
    </source>
</evidence>
<evidence type="ECO:0000256" key="8">
    <source>
        <dbReference type="ARBA" id="ARBA00023010"/>
    </source>
</evidence>
<dbReference type="PANTHER" id="PTHR33909">
    <property type="entry name" value="SEC TRANSLOCON ACCESSORY COMPLEX SUBUNIT YAJC"/>
    <property type="match status" value="1"/>
</dbReference>
<evidence type="ECO:0000256" key="4">
    <source>
        <dbReference type="ARBA" id="ARBA00022475"/>
    </source>
</evidence>